<proteinExistence type="predicted"/>
<gene>
    <name evidence="1" type="ORF">FFL01_33850</name>
</gene>
<dbReference type="RefSeq" id="WP_073247319.1">
    <property type="nucleotide sequence ID" value="NZ_BJNP01000095.1"/>
</dbReference>
<dbReference type="STRING" id="983.SAMN05443543_11645"/>
<organism evidence="1 2">
    <name type="scientific">Flavobacterium flevense</name>
    <dbReference type="NCBI Taxonomy" id="983"/>
    <lineage>
        <taxon>Bacteria</taxon>
        <taxon>Pseudomonadati</taxon>
        <taxon>Bacteroidota</taxon>
        <taxon>Flavobacteriia</taxon>
        <taxon>Flavobacteriales</taxon>
        <taxon>Flavobacteriaceae</taxon>
        <taxon>Flavobacterium</taxon>
    </lineage>
</organism>
<sequence>MEVIDLNGYAIEVTDLDEAIKITAEYKDYQQENNDFSDFNERQKAYWLDMHEKLTVIKNGLNNTLKI</sequence>
<keyword evidence="2" id="KW-1185">Reference proteome</keyword>
<dbReference type="Proteomes" id="UP000316775">
    <property type="component" value="Unassembled WGS sequence"/>
</dbReference>
<evidence type="ECO:0000313" key="2">
    <source>
        <dbReference type="Proteomes" id="UP000316775"/>
    </source>
</evidence>
<accession>A0A4Y4B0H3</accession>
<dbReference type="EMBL" id="BJNP01000095">
    <property type="protein sequence ID" value="GEC73846.1"/>
    <property type="molecule type" value="Genomic_DNA"/>
</dbReference>
<dbReference type="OrthoDB" id="798594at2"/>
<protein>
    <recommendedName>
        <fullName evidence="3">3-isopropylmalate dehydratase</fullName>
    </recommendedName>
</protein>
<name>A0A4Y4B0H3_9FLAO</name>
<reference evidence="1 2" key="1">
    <citation type="submission" date="2019-06" db="EMBL/GenBank/DDBJ databases">
        <title>Whole genome shotgun sequence of Flavobacterium flevense NBRC 14960.</title>
        <authorList>
            <person name="Hosoyama A."/>
            <person name="Uohara A."/>
            <person name="Ohji S."/>
            <person name="Ichikawa N."/>
        </authorList>
    </citation>
    <scope>NUCLEOTIDE SEQUENCE [LARGE SCALE GENOMIC DNA]</scope>
    <source>
        <strain evidence="1 2">NBRC 14960</strain>
    </source>
</reference>
<comment type="caution">
    <text evidence="1">The sequence shown here is derived from an EMBL/GenBank/DDBJ whole genome shotgun (WGS) entry which is preliminary data.</text>
</comment>
<dbReference type="AlphaFoldDB" id="A0A4Y4B0H3"/>
<evidence type="ECO:0000313" key="1">
    <source>
        <dbReference type="EMBL" id="GEC73846.1"/>
    </source>
</evidence>
<evidence type="ECO:0008006" key="3">
    <source>
        <dbReference type="Google" id="ProtNLM"/>
    </source>
</evidence>